<name>A0A2S7I359_9FLAO</name>
<dbReference type="InterPro" id="IPR045738">
    <property type="entry name" value="DUF6088"/>
</dbReference>
<evidence type="ECO:0008006" key="3">
    <source>
        <dbReference type="Google" id="ProtNLM"/>
    </source>
</evidence>
<gene>
    <name evidence="1" type="ORF">C3729_10020</name>
</gene>
<sequence>MESIDSKILEKIKKAKRGSLFYTEDFLSFGNYKAVSKALERLVNTNEISRVSRGIFAVLEKDPIIGEVYPSTEEIAESIRKRDKARLIPTGVLALNALGLSTQIPMNLVYLTDGSARTIKLGKRSVVFKKASPKNLAVIGSISGLAIQALKEIGKDNITEQELEIIIKHLKKEEPYRLEHDIKLAPEWIRIIMRKALPKKNEK</sequence>
<accession>A0A2S7I359</accession>
<dbReference type="RefSeq" id="WP_104794017.1">
    <property type="nucleotide sequence ID" value="NZ_PTPZ01000006.1"/>
</dbReference>
<dbReference type="AlphaFoldDB" id="A0A2S7I359"/>
<reference evidence="1 2" key="1">
    <citation type="submission" date="2018-02" db="EMBL/GenBank/DDBJ databases">
        <title>Draft genome sequence of bacterial isolates from marine environment.</title>
        <authorList>
            <person name="Singh S.K."/>
            <person name="Hill R."/>
            <person name="Major S."/>
            <person name="Cai H."/>
            <person name="Li Y."/>
        </authorList>
    </citation>
    <scope>NUCLEOTIDE SEQUENCE [LARGE SCALE GENOMIC DNA]</scope>
    <source>
        <strain evidence="1 2">IMET F</strain>
    </source>
</reference>
<dbReference type="Proteomes" id="UP000238565">
    <property type="component" value="Unassembled WGS sequence"/>
</dbReference>
<comment type="caution">
    <text evidence="1">The sequence shown here is derived from an EMBL/GenBank/DDBJ whole genome shotgun (WGS) entry which is preliminary data.</text>
</comment>
<dbReference type="Pfam" id="PF19570">
    <property type="entry name" value="DUF6088"/>
    <property type="match status" value="1"/>
</dbReference>
<proteinExistence type="predicted"/>
<evidence type="ECO:0000313" key="2">
    <source>
        <dbReference type="Proteomes" id="UP000238565"/>
    </source>
</evidence>
<protein>
    <recommendedName>
        <fullName evidence="3">Type IV toxin-antitoxin system AbiEi family antitoxin domain-containing protein</fullName>
    </recommendedName>
</protein>
<evidence type="ECO:0000313" key="1">
    <source>
        <dbReference type="EMBL" id="PPZ91007.1"/>
    </source>
</evidence>
<dbReference type="EMBL" id="PTPZ01000006">
    <property type="protein sequence ID" value="PPZ91007.1"/>
    <property type="molecule type" value="Genomic_DNA"/>
</dbReference>
<organism evidence="1 2">
    <name type="scientific">Cloacibacterium normanense</name>
    <dbReference type="NCBI Taxonomy" id="237258"/>
    <lineage>
        <taxon>Bacteria</taxon>
        <taxon>Pseudomonadati</taxon>
        <taxon>Bacteroidota</taxon>
        <taxon>Flavobacteriia</taxon>
        <taxon>Flavobacteriales</taxon>
        <taxon>Weeksellaceae</taxon>
    </lineage>
</organism>